<dbReference type="InterPro" id="IPR021367">
    <property type="entry name" value="DUF2982"/>
</dbReference>
<dbReference type="OrthoDB" id="7061905at2"/>
<reference evidence="2 3" key="1">
    <citation type="submission" date="2019-07" db="EMBL/GenBank/DDBJ databases">
        <authorList>
            <person name="Yang M."/>
            <person name="Zhao D."/>
            <person name="Xiang H."/>
        </authorList>
    </citation>
    <scope>NUCLEOTIDE SEQUENCE [LARGE SCALE GENOMIC DNA]</scope>
    <source>
        <strain evidence="2 3">IM1326</strain>
    </source>
</reference>
<comment type="caution">
    <text evidence="2">The sequence shown here is derived from an EMBL/GenBank/DDBJ whole genome shotgun (WGS) entry which is preliminary data.</text>
</comment>
<evidence type="ECO:0000313" key="2">
    <source>
        <dbReference type="EMBL" id="TRW50342.1"/>
    </source>
</evidence>
<dbReference type="RefSeq" id="WP_143235230.1">
    <property type="nucleotide sequence ID" value="NZ_VJWL01000001.1"/>
</dbReference>
<feature type="transmembrane region" description="Helical" evidence="1">
    <location>
        <begin position="21"/>
        <end position="43"/>
    </location>
</feature>
<dbReference type="AlphaFoldDB" id="A0A552X5Q9"/>
<dbReference type="EMBL" id="VJWL01000001">
    <property type="protein sequence ID" value="TRW50342.1"/>
    <property type="molecule type" value="Genomic_DNA"/>
</dbReference>
<gene>
    <name evidence="2" type="ORF">FM042_05795</name>
</gene>
<dbReference type="Pfam" id="PF11201">
    <property type="entry name" value="DUF2982"/>
    <property type="match status" value="1"/>
</dbReference>
<keyword evidence="1" id="KW-1133">Transmembrane helix</keyword>
<evidence type="ECO:0000313" key="3">
    <source>
        <dbReference type="Proteomes" id="UP000320359"/>
    </source>
</evidence>
<dbReference type="Proteomes" id="UP000320359">
    <property type="component" value="Unassembled WGS sequence"/>
</dbReference>
<evidence type="ECO:0000256" key="1">
    <source>
        <dbReference type="SAM" id="Phobius"/>
    </source>
</evidence>
<sequence>MNEPQHTPLPEQIVQPQAKRNGLVLTILGGTLFIVTLSLNAIFSEFPMAFLLAGTGFALVTLALGVGKLIEPPASLVMNPRHIVYQHRKGQWQLNWDNILRFDVPRIQRGLDMVEIPVIGFRVHNYDEVLAHIDKRMAVHILLEQRQLMVVALRSQFPDLEDYTQYFDVPSRYKTESGMIYDGVLASFGQRMQHMRELLGYDLFISENALDRSSHEFIALLHELQQTRQEHLPT</sequence>
<keyword evidence="1" id="KW-0812">Transmembrane</keyword>
<keyword evidence="1" id="KW-0472">Membrane</keyword>
<feature type="transmembrane region" description="Helical" evidence="1">
    <location>
        <begin position="49"/>
        <end position="70"/>
    </location>
</feature>
<proteinExistence type="predicted"/>
<name>A0A552X5Q9_9GAMM</name>
<organism evidence="2 3">
    <name type="scientific">Aliidiomarina halalkaliphila</name>
    <dbReference type="NCBI Taxonomy" id="2593535"/>
    <lineage>
        <taxon>Bacteria</taxon>
        <taxon>Pseudomonadati</taxon>
        <taxon>Pseudomonadota</taxon>
        <taxon>Gammaproteobacteria</taxon>
        <taxon>Alteromonadales</taxon>
        <taxon>Idiomarinaceae</taxon>
        <taxon>Aliidiomarina</taxon>
    </lineage>
</organism>
<keyword evidence="3" id="KW-1185">Reference proteome</keyword>
<accession>A0A552X5Q9</accession>
<protein>
    <submittedName>
        <fullName evidence="2">DUF2982 domain-containing protein</fullName>
    </submittedName>
</protein>